<accession>A0A0M0LNQ6</accession>
<gene>
    <name evidence="1" type="ORF">AMD01_00020</name>
</gene>
<dbReference type="PATRIC" id="fig|284581.3.peg.2649"/>
<evidence type="ECO:0000313" key="2">
    <source>
        <dbReference type="Proteomes" id="UP000037558"/>
    </source>
</evidence>
<dbReference type="Proteomes" id="UP000037558">
    <property type="component" value="Unassembled WGS sequence"/>
</dbReference>
<dbReference type="AlphaFoldDB" id="A0A0M0LNQ6"/>
<reference evidence="2" key="1">
    <citation type="submission" date="2015-08" db="EMBL/GenBank/DDBJ databases">
        <title>Fjat-14210 dsm16467.</title>
        <authorList>
            <person name="Liu B."/>
            <person name="Wang J."/>
            <person name="Zhu Y."/>
            <person name="Liu G."/>
            <person name="Chen Q."/>
            <person name="Chen Z."/>
            <person name="Lan J."/>
            <person name="Che J."/>
            <person name="Ge C."/>
            <person name="Shi H."/>
            <person name="Pan Z."/>
            <person name="Liu X."/>
        </authorList>
    </citation>
    <scope>NUCLEOTIDE SEQUENCE [LARGE SCALE GENOMIC DNA]</scope>
    <source>
        <strain evidence="2">DSM 16467</strain>
    </source>
</reference>
<comment type="caution">
    <text evidence="1">The sequence shown here is derived from an EMBL/GenBank/DDBJ whole genome shotgun (WGS) entry which is preliminary data.</text>
</comment>
<proteinExistence type="predicted"/>
<dbReference type="RefSeq" id="WP_053399342.1">
    <property type="nucleotide sequence ID" value="NZ_LILC01000001.1"/>
</dbReference>
<name>A0A0M0LNQ6_9BACI</name>
<keyword evidence="2" id="KW-1185">Reference proteome</keyword>
<sequence>MRLSEADQFVIEHYLEADTICSLTRKKANWSAVEKVTEAAIFLFTPFINGLEQANALSDLGMYYLIEQHGKQLLVRVPRLGKDHTIEETDVTGKFRGCSYVVGKDRFEKTRDLKKRSSNEPNL</sequence>
<dbReference type="STRING" id="284581.AMD01_00020"/>
<protein>
    <submittedName>
        <fullName evidence="1">Uncharacterized protein</fullName>
    </submittedName>
</protein>
<dbReference type="EMBL" id="LILC01000001">
    <property type="protein sequence ID" value="KOO52715.1"/>
    <property type="molecule type" value="Genomic_DNA"/>
</dbReference>
<organism evidence="1 2">
    <name type="scientific">Priestia koreensis</name>
    <dbReference type="NCBI Taxonomy" id="284581"/>
    <lineage>
        <taxon>Bacteria</taxon>
        <taxon>Bacillati</taxon>
        <taxon>Bacillota</taxon>
        <taxon>Bacilli</taxon>
        <taxon>Bacillales</taxon>
        <taxon>Bacillaceae</taxon>
        <taxon>Priestia</taxon>
    </lineage>
</organism>
<evidence type="ECO:0000313" key="1">
    <source>
        <dbReference type="EMBL" id="KOO52715.1"/>
    </source>
</evidence>